<name>A0AAN6YLJ9_9PEZI</name>
<dbReference type="AlphaFoldDB" id="A0AAN6YLJ9"/>
<reference evidence="2" key="2">
    <citation type="submission" date="2023-05" db="EMBL/GenBank/DDBJ databases">
        <authorList>
            <consortium name="Lawrence Berkeley National Laboratory"/>
            <person name="Steindorff A."/>
            <person name="Hensen N."/>
            <person name="Bonometti L."/>
            <person name="Westerberg I."/>
            <person name="Brannstrom I.O."/>
            <person name="Guillou S."/>
            <person name="Cros-Aarteil S."/>
            <person name="Calhoun S."/>
            <person name="Haridas S."/>
            <person name="Kuo A."/>
            <person name="Mondo S."/>
            <person name="Pangilinan J."/>
            <person name="Riley R."/>
            <person name="Labutti K."/>
            <person name="Andreopoulos B."/>
            <person name="Lipzen A."/>
            <person name="Chen C."/>
            <person name="Yanf M."/>
            <person name="Daum C."/>
            <person name="Ng V."/>
            <person name="Clum A."/>
            <person name="Ohm R."/>
            <person name="Martin F."/>
            <person name="Silar P."/>
            <person name="Natvig D."/>
            <person name="Lalanne C."/>
            <person name="Gautier V."/>
            <person name="Ament-Velasquez S.L."/>
            <person name="Kruys A."/>
            <person name="Hutchinson M.I."/>
            <person name="Powell A.J."/>
            <person name="Barry K."/>
            <person name="Miller A.N."/>
            <person name="Grigoriev I.V."/>
            <person name="Debuchy R."/>
            <person name="Gladieux P."/>
            <person name="Thoren M.H."/>
            <person name="Johannesson H."/>
        </authorList>
    </citation>
    <scope>NUCLEOTIDE SEQUENCE</scope>
    <source>
        <strain evidence="2">CBS 990.96</strain>
    </source>
</reference>
<accession>A0AAN6YLJ9</accession>
<keyword evidence="3" id="KW-1185">Reference proteome</keyword>
<organism evidence="2 3">
    <name type="scientific">Podospora fimiseda</name>
    <dbReference type="NCBI Taxonomy" id="252190"/>
    <lineage>
        <taxon>Eukaryota</taxon>
        <taxon>Fungi</taxon>
        <taxon>Dikarya</taxon>
        <taxon>Ascomycota</taxon>
        <taxon>Pezizomycotina</taxon>
        <taxon>Sordariomycetes</taxon>
        <taxon>Sordariomycetidae</taxon>
        <taxon>Sordariales</taxon>
        <taxon>Podosporaceae</taxon>
        <taxon>Podospora</taxon>
    </lineage>
</organism>
<feature type="chain" id="PRO_5042866504" evidence="1">
    <location>
        <begin position="20"/>
        <end position="62"/>
    </location>
</feature>
<keyword evidence="1" id="KW-0732">Signal</keyword>
<evidence type="ECO:0000313" key="3">
    <source>
        <dbReference type="Proteomes" id="UP001301958"/>
    </source>
</evidence>
<feature type="signal peptide" evidence="1">
    <location>
        <begin position="1"/>
        <end position="19"/>
    </location>
</feature>
<evidence type="ECO:0000256" key="1">
    <source>
        <dbReference type="SAM" id="SignalP"/>
    </source>
</evidence>
<gene>
    <name evidence="2" type="ORF">QBC38DRAFT_155083</name>
</gene>
<protein>
    <submittedName>
        <fullName evidence="2">Uncharacterized protein</fullName>
    </submittedName>
</protein>
<evidence type="ECO:0000313" key="2">
    <source>
        <dbReference type="EMBL" id="KAK4220961.1"/>
    </source>
</evidence>
<sequence>MWFSKTSVYLLLFAAVSQAQYTGPCSVSNCGASGKVCPRGYLCVAWPSWEPALRQGCTCSYG</sequence>
<reference evidence="2" key="1">
    <citation type="journal article" date="2023" name="Mol. Phylogenet. Evol.">
        <title>Genome-scale phylogeny and comparative genomics of the fungal order Sordariales.</title>
        <authorList>
            <person name="Hensen N."/>
            <person name="Bonometti L."/>
            <person name="Westerberg I."/>
            <person name="Brannstrom I.O."/>
            <person name="Guillou S."/>
            <person name="Cros-Aarteil S."/>
            <person name="Calhoun S."/>
            <person name="Haridas S."/>
            <person name="Kuo A."/>
            <person name="Mondo S."/>
            <person name="Pangilinan J."/>
            <person name="Riley R."/>
            <person name="LaButti K."/>
            <person name="Andreopoulos B."/>
            <person name="Lipzen A."/>
            <person name="Chen C."/>
            <person name="Yan M."/>
            <person name="Daum C."/>
            <person name="Ng V."/>
            <person name="Clum A."/>
            <person name="Steindorff A."/>
            <person name="Ohm R.A."/>
            <person name="Martin F."/>
            <person name="Silar P."/>
            <person name="Natvig D.O."/>
            <person name="Lalanne C."/>
            <person name="Gautier V."/>
            <person name="Ament-Velasquez S.L."/>
            <person name="Kruys A."/>
            <person name="Hutchinson M.I."/>
            <person name="Powell A.J."/>
            <person name="Barry K."/>
            <person name="Miller A.N."/>
            <person name="Grigoriev I.V."/>
            <person name="Debuchy R."/>
            <person name="Gladieux P."/>
            <person name="Hiltunen Thoren M."/>
            <person name="Johannesson H."/>
        </authorList>
    </citation>
    <scope>NUCLEOTIDE SEQUENCE</scope>
    <source>
        <strain evidence="2">CBS 990.96</strain>
    </source>
</reference>
<dbReference type="Proteomes" id="UP001301958">
    <property type="component" value="Unassembled WGS sequence"/>
</dbReference>
<comment type="caution">
    <text evidence="2">The sequence shown here is derived from an EMBL/GenBank/DDBJ whole genome shotgun (WGS) entry which is preliminary data.</text>
</comment>
<proteinExistence type="predicted"/>
<dbReference type="EMBL" id="MU865607">
    <property type="protein sequence ID" value="KAK4220961.1"/>
    <property type="molecule type" value="Genomic_DNA"/>
</dbReference>